<evidence type="ECO:0000313" key="2">
    <source>
        <dbReference type="Proteomes" id="UP001054252"/>
    </source>
</evidence>
<sequence>MVLAGDDEVQVTLKPEYDRASEVKAFDGTKASVKGLVDAGVSEVPQMFHHPPDNFEKSSV</sequence>
<keyword evidence="2" id="KW-1185">Reference proteome</keyword>
<name>A0AAV5K840_9ROSI</name>
<reference evidence="1 2" key="1">
    <citation type="journal article" date="2021" name="Commun. Biol.">
        <title>The genome of Shorea leprosula (Dipterocarpaceae) highlights the ecological relevance of drought in aseasonal tropical rainforests.</title>
        <authorList>
            <person name="Ng K.K.S."/>
            <person name="Kobayashi M.J."/>
            <person name="Fawcett J.A."/>
            <person name="Hatakeyama M."/>
            <person name="Paape T."/>
            <person name="Ng C.H."/>
            <person name="Ang C.C."/>
            <person name="Tnah L.H."/>
            <person name="Lee C.T."/>
            <person name="Nishiyama T."/>
            <person name="Sese J."/>
            <person name="O'Brien M.J."/>
            <person name="Copetti D."/>
            <person name="Mohd Noor M.I."/>
            <person name="Ong R.C."/>
            <person name="Putra M."/>
            <person name="Sireger I.Z."/>
            <person name="Indrioko S."/>
            <person name="Kosugi Y."/>
            <person name="Izuno A."/>
            <person name="Isagi Y."/>
            <person name="Lee S.L."/>
            <person name="Shimizu K.K."/>
        </authorList>
    </citation>
    <scope>NUCLEOTIDE SEQUENCE [LARGE SCALE GENOMIC DNA]</scope>
    <source>
        <strain evidence="1">214</strain>
    </source>
</reference>
<evidence type="ECO:0000313" key="1">
    <source>
        <dbReference type="EMBL" id="GKV19000.1"/>
    </source>
</evidence>
<accession>A0AAV5K840</accession>
<gene>
    <name evidence="1" type="ORF">SLEP1_g29300</name>
</gene>
<organism evidence="1 2">
    <name type="scientific">Rubroshorea leprosula</name>
    <dbReference type="NCBI Taxonomy" id="152421"/>
    <lineage>
        <taxon>Eukaryota</taxon>
        <taxon>Viridiplantae</taxon>
        <taxon>Streptophyta</taxon>
        <taxon>Embryophyta</taxon>
        <taxon>Tracheophyta</taxon>
        <taxon>Spermatophyta</taxon>
        <taxon>Magnoliopsida</taxon>
        <taxon>eudicotyledons</taxon>
        <taxon>Gunneridae</taxon>
        <taxon>Pentapetalae</taxon>
        <taxon>rosids</taxon>
        <taxon>malvids</taxon>
        <taxon>Malvales</taxon>
        <taxon>Dipterocarpaceae</taxon>
        <taxon>Rubroshorea</taxon>
    </lineage>
</organism>
<proteinExistence type="predicted"/>
<dbReference type="Proteomes" id="UP001054252">
    <property type="component" value="Unassembled WGS sequence"/>
</dbReference>
<dbReference type="AlphaFoldDB" id="A0AAV5K840"/>
<comment type="caution">
    <text evidence="1">The sequence shown here is derived from an EMBL/GenBank/DDBJ whole genome shotgun (WGS) entry which is preliminary data.</text>
</comment>
<protein>
    <submittedName>
        <fullName evidence="1">Uncharacterized protein</fullName>
    </submittedName>
</protein>
<dbReference type="EMBL" id="BPVZ01000052">
    <property type="protein sequence ID" value="GKV19000.1"/>
    <property type="molecule type" value="Genomic_DNA"/>
</dbReference>